<comment type="caution">
    <text evidence="7">The sequence shown here is derived from an EMBL/GenBank/DDBJ whole genome shotgun (WGS) entry which is preliminary data.</text>
</comment>
<evidence type="ECO:0000313" key="8">
    <source>
        <dbReference type="Proteomes" id="UP001152321"/>
    </source>
</evidence>
<comment type="similarity">
    <text evidence="6">Belongs to the methyltransferase superfamily. RNA methyltransferase RsmG family.</text>
</comment>
<keyword evidence="2 6" id="KW-0698">rRNA processing</keyword>
<dbReference type="GO" id="GO:0032259">
    <property type="term" value="P:methylation"/>
    <property type="evidence" value="ECO:0007669"/>
    <property type="project" value="UniProtKB-KW"/>
</dbReference>
<feature type="binding site" evidence="6">
    <location>
        <position position="75"/>
    </location>
    <ligand>
        <name>S-adenosyl-L-methionine</name>
        <dbReference type="ChEBI" id="CHEBI:59789"/>
    </ligand>
</feature>
<dbReference type="Gene3D" id="3.40.50.150">
    <property type="entry name" value="Vaccinia Virus protein VP39"/>
    <property type="match status" value="1"/>
</dbReference>
<comment type="subcellular location">
    <subcellularLocation>
        <location evidence="6">Cytoplasm</location>
    </subcellularLocation>
</comment>
<dbReference type="PANTHER" id="PTHR31760">
    <property type="entry name" value="S-ADENOSYL-L-METHIONINE-DEPENDENT METHYLTRANSFERASES SUPERFAMILY PROTEIN"/>
    <property type="match status" value="1"/>
</dbReference>
<feature type="binding site" evidence="6">
    <location>
        <position position="136"/>
    </location>
    <ligand>
        <name>S-adenosyl-L-methionine</name>
        <dbReference type="ChEBI" id="CHEBI:59789"/>
    </ligand>
</feature>
<evidence type="ECO:0000256" key="6">
    <source>
        <dbReference type="HAMAP-Rule" id="MF_00074"/>
    </source>
</evidence>
<dbReference type="EMBL" id="JANRMI010000003">
    <property type="protein sequence ID" value="MDG0817240.1"/>
    <property type="molecule type" value="Genomic_DNA"/>
</dbReference>
<dbReference type="InterPro" id="IPR029063">
    <property type="entry name" value="SAM-dependent_MTases_sf"/>
</dbReference>
<evidence type="ECO:0000256" key="4">
    <source>
        <dbReference type="ARBA" id="ARBA00022679"/>
    </source>
</evidence>
<dbReference type="InterPro" id="IPR003682">
    <property type="entry name" value="rRNA_ssu_MeTfrase_G"/>
</dbReference>
<keyword evidence="4 6" id="KW-0808">Transferase</keyword>
<evidence type="ECO:0000313" key="7">
    <source>
        <dbReference type="EMBL" id="MDG0817240.1"/>
    </source>
</evidence>
<dbReference type="RefSeq" id="WP_277578715.1">
    <property type="nucleotide sequence ID" value="NZ_JANRMI010000003.1"/>
</dbReference>
<comment type="caution">
    <text evidence="6">Lacks conserved residue(s) required for the propagation of feature annotation.</text>
</comment>
<dbReference type="GO" id="GO:0008168">
    <property type="term" value="F:methyltransferase activity"/>
    <property type="evidence" value="ECO:0007669"/>
    <property type="project" value="UniProtKB-KW"/>
</dbReference>
<dbReference type="PANTHER" id="PTHR31760:SF0">
    <property type="entry name" value="S-ADENOSYL-L-METHIONINE-DEPENDENT METHYLTRANSFERASES SUPERFAMILY PROTEIN"/>
    <property type="match status" value="1"/>
</dbReference>
<protein>
    <recommendedName>
        <fullName evidence="6">Ribosomal RNA small subunit methyltransferase G</fullName>
        <ecNumber evidence="6">2.1.1.-</ecNumber>
    </recommendedName>
    <alternativeName>
        <fullName evidence="6">16S rRNA 7-methylguanosine methyltransferase</fullName>
        <shortName evidence="6">16S rRNA m7G methyltransferase</shortName>
    </alternativeName>
</protein>
<accession>A0ABT6DK40</accession>
<dbReference type="EC" id="2.1.1.-" evidence="6"/>
<dbReference type="Pfam" id="PF02527">
    <property type="entry name" value="GidB"/>
    <property type="match status" value="1"/>
</dbReference>
<keyword evidence="5 6" id="KW-0949">S-adenosyl-L-methionine</keyword>
<dbReference type="Proteomes" id="UP001152321">
    <property type="component" value="Unassembled WGS sequence"/>
</dbReference>
<name>A0ABT6DK40_9BACT</name>
<keyword evidence="8" id="KW-1185">Reference proteome</keyword>
<sequence>MQFENRIPLILELGFREEALPQLKAYIDLLWAANEELNLFSRQMKFEELIDNHLIDCLLPLKKFPAGVKAAADFGSGGGLPGVLYAIQFPHVKYHLYEKSKKKQDFLNRCKTIAPNLFIHGEIPLNLQDIDVVTARAFKPVDVILDISRHYYNKGGKYFLLKGRREKIDEEVLLARKKFKELEVTIEPLTSPILEVERHLVLI</sequence>
<gene>
    <name evidence="6" type="primary">rsmG</name>
    <name evidence="7" type="ORF">NWE73_12740</name>
</gene>
<feature type="binding site" evidence="6">
    <location>
        <position position="80"/>
    </location>
    <ligand>
        <name>S-adenosyl-L-methionine</name>
        <dbReference type="ChEBI" id="CHEBI:59789"/>
    </ligand>
</feature>
<dbReference type="PIRSF" id="PIRSF003078">
    <property type="entry name" value="GidB"/>
    <property type="match status" value="1"/>
</dbReference>
<feature type="binding site" evidence="6">
    <location>
        <begin position="98"/>
        <end position="100"/>
    </location>
    <ligand>
        <name>S-adenosyl-L-methionine</name>
        <dbReference type="ChEBI" id="CHEBI:59789"/>
    </ligand>
</feature>
<evidence type="ECO:0000256" key="3">
    <source>
        <dbReference type="ARBA" id="ARBA00022603"/>
    </source>
</evidence>
<dbReference type="SUPFAM" id="SSF53335">
    <property type="entry name" value="S-adenosyl-L-methionine-dependent methyltransferases"/>
    <property type="match status" value="1"/>
</dbReference>
<keyword evidence="3 6" id="KW-0489">Methyltransferase</keyword>
<proteinExistence type="inferred from homology"/>
<reference evidence="7" key="1">
    <citation type="submission" date="2022-08" db="EMBL/GenBank/DDBJ databases">
        <title>Novel Bdellovibrio Species Isolated from Svalbard: Designation Bdellovibrio svalbardensis.</title>
        <authorList>
            <person name="Mitchell R.J."/>
            <person name="Choi S.Y."/>
        </authorList>
    </citation>
    <scope>NUCLEOTIDE SEQUENCE</scope>
    <source>
        <strain evidence="7">PAP01</strain>
    </source>
</reference>
<evidence type="ECO:0000256" key="5">
    <source>
        <dbReference type="ARBA" id="ARBA00022691"/>
    </source>
</evidence>
<evidence type="ECO:0000256" key="1">
    <source>
        <dbReference type="ARBA" id="ARBA00022490"/>
    </source>
</evidence>
<keyword evidence="1 6" id="KW-0963">Cytoplasm</keyword>
<evidence type="ECO:0000256" key="2">
    <source>
        <dbReference type="ARBA" id="ARBA00022552"/>
    </source>
</evidence>
<dbReference type="HAMAP" id="MF_00074">
    <property type="entry name" value="16SrRNA_methyltr_G"/>
    <property type="match status" value="1"/>
</dbReference>
<organism evidence="7 8">
    <name type="scientific">Bdellovibrio svalbardensis</name>
    <dbReference type="NCBI Taxonomy" id="2972972"/>
    <lineage>
        <taxon>Bacteria</taxon>
        <taxon>Pseudomonadati</taxon>
        <taxon>Bdellovibrionota</taxon>
        <taxon>Bdellovibrionia</taxon>
        <taxon>Bdellovibrionales</taxon>
        <taxon>Pseudobdellovibrionaceae</taxon>
        <taxon>Bdellovibrio</taxon>
    </lineage>
</organism>
<comment type="function">
    <text evidence="6">Specifically methylates the N7 position of a guanine in 16S rRNA.</text>
</comment>